<dbReference type="SMART" id="SM00184">
    <property type="entry name" value="RING"/>
    <property type="match status" value="1"/>
</dbReference>
<keyword evidence="1" id="KW-0862">Zinc</keyword>
<evidence type="ECO:0000259" key="3">
    <source>
        <dbReference type="PROSITE" id="PS50089"/>
    </source>
</evidence>
<keyword evidence="2" id="KW-1133">Transmembrane helix</keyword>
<keyword evidence="2" id="KW-0472">Membrane</keyword>
<dbReference type="EMBL" id="CP031034">
    <property type="protein sequence ID" value="QDZ18290.1"/>
    <property type="molecule type" value="Genomic_DNA"/>
</dbReference>
<evidence type="ECO:0000256" key="1">
    <source>
        <dbReference type="PROSITE-ProRule" id="PRU00175"/>
    </source>
</evidence>
<evidence type="ECO:0000313" key="5">
    <source>
        <dbReference type="Proteomes" id="UP000316726"/>
    </source>
</evidence>
<dbReference type="Gene3D" id="3.30.40.10">
    <property type="entry name" value="Zinc/RING finger domain, C3HC4 (zinc finger)"/>
    <property type="match status" value="1"/>
</dbReference>
<dbReference type="AlphaFoldDB" id="A0A5B8MG25"/>
<keyword evidence="5" id="KW-1185">Reference proteome</keyword>
<keyword evidence="2" id="KW-0812">Transmembrane</keyword>
<dbReference type="STRING" id="1764295.A0A5B8MG25"/>
<sequence length="246" mass="27051">MFAAAFTTSGSGGGVRYGFYFAPFLTLLPVLFCLLSMKEFAVIGKGVGFLAVIAVFVLTIKAVAGEAGGDALDDVLRLFVSPGGSGSFFTRDFFGLRNSRRRGRGSEQTRKRAERFDKVAETLQKLDTCVYEDREALGALSVSELKRRLRAQTCCTDKGAGEISKRRRKGLLVEKSDLVEKILEKSGTSGTMCVICYSEYENGDVQRILACGHRFHIECVDQWILKAAREYSKPPGCPMCNQPVVE</sequence>
<feature type="transmembrane region" description="Helical" evidence="2">
    <location>
        <begin position="17"/>
        <end position="35"/>
    </location>
</feature>
<name>A0A5B8MG25_9CHLO</name>
<keyword evidence="1" id="KW-0863">Zinc-finger</keyword>
<evidence type="ECO:0000256" key="2">
    <source>
        <dbReference type="SAM" id="Phobius"/>
    </source>
</evidence>
<dbReference type="SUPFAM" id="SSF57850">
    <property type="entry name" value="RING/U-box"/>
    <property type="match status" value="1"/>
</dbReference>
<dbReference type="GO" id="GO:0006511">
    <property type="term" value="P:ubiquitin-dependent protein catabolic process"/>
    <property type="evidence" value="ECO:0007669"/>
    <property type="project" value="TreeGrafter"/>
</dbReference>
<dbReference type="Proteomes" id="UP000316726">
    <property type="component" value="Chromosome 1"/>
</dbReference>
<organism evidence="4 5">
    <name type="scientific">Chloropicon primus</name>
    <dbReference type="NCBI Taxonomy" id="1764295"/>
    <lineage>
        <taxon>Eukaryota</taxon>
        <taxon>Viridiplantae</taxon>
        <taxon>Chlorophyta</taxon>
        <taxon>Chloropicophyceae</taxon>
        <taxon>Chloropicales</taxon>
        <taxon>Chloropicaceae</taxon>
        <taxon>Chloropicon</taxon>
    </lineage>
</organism>
<dbReference type="InterPro" id="IPR001841">
    <property type="entry name" value="Znf_RING"/>
</dbReference>
<dbReference type="PANTHER" id="PTHR22765">
    <property type="entry name" value="RING FINGER AND PROTEASE ASSOCIATED DOMAIN-CONTAINING"/>
    <property type="match status" value="1"/>
</dbReference>
<accession>A0A5B8MG25</accession>
<dbReference type="InterPro" id="IPR051826">
    <property type="entry name" value="E3_ubiquitin-ligase_domain"/>
</dbReference>
<reference evidence="4 5" key="1">
    <citation type="submission" date="2018-07" db="EMBL/GenBank/DDBJ databases">
        <title>The complete nuclear genome of the prasinophyte Chloropicon primus (CCMP1205).</title>
        <authorList>
            <person name="Pombert J.-F."/>
            <person name="Otis C."/>
            <person name="Turmel M."/>
            <person name="Lemieux C."/>
        </authorList>
    </citation>
    <scope>NUCLEOTIDE SEQUENCE [LARGE SCALE GENOMIC DNA]</scope>
    <source>
        <strain evidence="4 5">CCMP1205</strain>
    </source>
</reference>
<dbReference type="Pfam" id="PF13639">
    <property type="entry name" value="zf-RING_2"/>
    <property type="match status" value="1"/>
</dbReference>
<dbReference type="PANTHER" id="PTHR22765:SF411">
    <property type="entry name" value="OS02G0248440 PROTEIN"/>
    <property type="match status" value="1"/>
</dbReference>
<feature type="domain" description="RING-type" evidence="3">
    <location>
        <begin position="193"/>
        <end position="241"/>
    </location>
</feature>
<dbReference type="GO" id="GO:0008270">
    <property type="term" value="F:zinc ion binding"/>
    <property type="evidence" value="ECO:0007669"/>
    <property type="project" value="UniProtKB-KW"/>
</dbReference>
<dbReference type="InterPro" id="IPR013083">
    <property type="entry name" value="Znf_RING/FYVE/PHD"/>
</dbReference>
<dbReference type="GO" id="GO:0061630">
    <property type="term" value="F:ubiquitin protein ligase activity"/>
    <property type="evidence" value="ECO:0007669"/>
    <property type="project" value="TreeGrafter"/>
</dbReference>
<evidence type="ECO:0000313" key="4">
    <source>
        <dbReference type="EMBL" id="QDZ18290.1"/>
    </source>
</evidence>
<dbReference type="OrthoDB" id="8062037at2759"/>
<dbReference type="PROSITE" id="PS50089">
    <property type="entry name" value="ZF_RING_2"/>
    <property type="match status" value="1"/>
</dbReference>
<protein>
    <recommendedName>
        <fullName evidence="3">RING-type domain-containing protein</fullName>
    </recommendedName>
</protein>
<gene>
    <name evidence="4" type="ORF">A3770_01p08080</name>
</gene>
<feature type="transmembrane region" description="Helical" evidence="2">
    <location>
        <begin position="47"/>
        <end position="64"/>
    </location>
</feature>
<proteinExistence type="predicted"/>
<keyword evidence="1" id="KW-0479">Metal-binding</keyword>